<dbReference type="PANTHER" id="PTHR30012">
    <property type="entry name" value="GENERAL SECRETION PATHWAY PROTEIN"/>
    <property type="match status" value="1"/>
</dbReference>
<comment type="similarity">
    <text evidence="2">Belongs to the GSP F family.</text>
</comment>
<gene>
    <name evidence="9" type="ORF">EM808_06995</name>
</gene>
<dbReference type="Gene3D" id="1.20.81.30">
    <property type="entry name" value="Type II secretion system (T2SS), domain F"/>
    <property type="match status" value="2"/>
</dbReference>
<keyword evidence="5 7" id="KW-1133">Transmembrane helix</keyword>
<reference evidence="9 10" key="1">
    <citation type="submission" date="2019-01" db="EMBL/GenBank/DDBJ databases">
        <title>Bacillus sp. M5HDSG1-1, whole genome shotgun sequence.</title>
        <authorList>
            <person name="Tuo L."/>
        </authorList>
    </citation>
    <scope>NUCLEOTIDE SEQUENCE [LARGE SCALE GENOMIC DNA]</scope>
    <source>
        <strain evidence="9 10">M5HDSG1-1</strain>
    </source>
</reference>
<comment type="caution">
    <text evidence="9">The sequence shown here is derived from an EMBL/GenBank/DDBJ whole genome shotgun (WGS) entry which is preliminary data.</text>
</comment>
<protein>
    <submittedName>
        <fullName evidence="9">Type II secretion system F family protein</fullName>
    </submittedName>
</protein>
<evidence type="ECO:0000256" key="4">
    <source>
        <dbReference type="ARBA" id="ARBA00022692"/>
    </source>
</evidence>
<evidence type="ECO:0000256" key="5">
    <source>
        <dbReference type="ARBA" id="ARBA00022989"/>
    </source>
</evidence>
<evidence type="ECO:0000256" key="1">
    <source>
        <dbReference type="ARBA" id="ARBA00004651"/>
    </source>
</evidence>
<feature type="transmembrane region" description="Helical" evidence="7">
    <location>
        <begin position="323"/>
        <end position="344"/>
    </location>
</feature>
<keyword evidence="10" id="KW-1185">Reference proteome</keyword>
<dbReference type="PRINTS" id="PR00812">
    <property type="entry name" value="BCTERIALGSPF"/>
</dbReference>
<dbReference type="GeneID" id="87616294"/>
<accession>A0A437KE04</accession>
<sequence>MLAGFMKIKKDSWSLREQSLFLKCIGELLTQGYSLSEGVRSSVHYLPADKQEDIMSVLGSLKGGNSFCDNLARLKFNQQTISYVYFAEKHGGFAKAFLDASNIMQNRLRTLQQLKKILYYPLFLVLFTIILFYFVHQVLLPQFSSLFLSMSVETNLFMSFIIGAGRAMPFVLLLIGTFLLSLLYYYLRIFRKKDSLERLRLMAAIPVIGKGFSLYYTYIFSLQLSHLLQGGFSIFESLKFFQEAKENAPLALAGEKVIDHLKKGERMEQAFLCLTFLEKEFCRILQHGQENGKLDQELHFLSQFCMDSLQDMVNRLMRKIQPVIYAVIGILVISIYLAVLLPMFQLLNGL</sequence>
<evidence type="ECO:0000256" key="7">
    <source>
        <dbReference type="SAM" id="Phobius"/>
    </source>
</evidence>
<dbReference type="GO" id="GO:0005886">
    <property type="term" value="C:plasma membrane"/>
    <property type="evidence" value="ECO:0007669"/>
    <property type="project" value="UniProtKB-SubCell"/>
</dbReference>
<feature type="transmembrane region" description="Helical" evidence="7">
    <location>
        <begin position="117"/>
        <end position="136"/>
    </location>
</feature>
<dbReference type="NCBIfam" id="NF041012">
    <property type="entry name" value="T4P_ComGB"/>
    <property type="match status" value="1"/>
</dbReference>
<proteinExistence type="inferred from homology"/>
<keyword evidence="4 7" id="KW-0812">Transmembrane</keyword>
<dbReference type="InterPro" id="IPR003004">
    <property type="entry name" value="GspF/PilC"/>
</dbReference>
<dbReference type="InterPro" id="IPR018076">
    <property type="entry name" value="T2SS_GspF_dom"/>
</dbReference>
<evidence type="ECO:0000256" key="3">
    <source>
        <dbReference type="ARBA" id="ARBA00022475"/>
    </source>
</evidence>
<keyword evidence="6 7" id="KW-0472">Membrane</keyword>
<dbReference type="Proteomes" id="UP000288024">
    <property type="component" value="Unassembled WGS sequence"/>
</dbReference>
<evidence type="ECO:0000256" key="2">
    <source>
        <dbReference type="ARBA" id="ARBA00005745"/>
    </source>
</evidence>
<dbReference type="RefSeq" id="WP_127737465.1">
    <property type="nucleotide sequence ID" value="NZ_CAJCKN010000112.1"/>
</dbReference>
<feature type="domain" description="Type II secretion system protein GspF" evidence="8">
    <location>
        <begin position="220"/>
        <end position="342"/>
    </location>
</feature>
<feature type="domain" description="Type II secretion system protein GspF" evidence="8">
    <location>
        <begin position="21"/>
        <end position="141"/>
    </location>
</feature>
<evidence type="ECO:0000313" key="9">
    <source>
        <dbReference type="EMBL" id="RVT65246.1"/>
    </source>
</evidence>
<dbReference type="AlphaFoldDB" id="A0A437KE04"/>
<dbReference type="InterPro" id="IPR047692">
    <property type="entry name" value="T4P_ComGB"/>
</dbReference>
<dbReference type="EMBL" id="RZTZ01000002">
    <property type="protein sequence ID" value="RVT65246.1"/>
    <property type="molecule type" value="Genomic_DNA"/>
</dbReference>
<evidence type="ECO:0000256" key="6">
    <source>
        <dbReference type="ARBA" id="ARBA00023136"/>
    </source>
</evidence>
<comment type="subcellular location">
    <subcellularLocation>
        <location evidence="1">Cell membrane</location>
        <topology evidence="1">Multi-pass membrane protein</topology>
    </subcellularLocation>
</comment>
<name>A0A437KE04_9BACI</name>
<evidence type="ECO:0000313" key="10">
    <source>
        <dbReference type="Proteomes" id="UP000288024"/>
    </source>
</evidence>
<evidence type="ECO:0000259" key="8">
    <source>
        <dbReference type="Pfam" id="PF00482"/>
    </source>
</evidence>
<dbReference type="PANTHER" id="PTHR30012:SF0">
    <property type="entry name" value="TYPE II SECRETION SYSTEM PROTEIN F-RELATED"/>
    <property type="match status" value="1"/>
</dbReference>
<dbReference type="Pfam" id="PF00482">
    <property type="entry name" value="T2SSF"/>
    <property type="match status" value="2"/>
</dbReference>
<organism evidence="9 10">
    <name type="scientific">Niallia taxi</name>
    <dbReference type="NCBI Taxonomy" id="2499688"/>
    <lineage>
        <taxon>Bacteria</taxon>
        <taxon>Bacillati</taxon>
        <taxon>Bacillota</taxon>
        <taxon>Bacilli</taxon>
        <taxon>Bacillales</taxon>
        <taxon>Bacillaceae</taxon>
        <taxon>Niallia</taxon>
    </lineage>
</organism>
<feature type="transmembrane region" description="Helical" evidence="7">
    <location>
        <begin position="156"/>
        <end position="187"/>
    </location>
</feature>
<dbReference type="InterPro" id="IPR042094">
    <property type="entry name" value="T2SS_GspF_sf"/>
</dbReference>
<keyword evidence="3" id="KW-1003">Cell membrane</keyword>